<keyword evidence="1" id="KW-1133">Transmembrane helix</keyword>
<feature type="transmembrane region" description="Helical" evidence="1">
    <location>
        <begin position="44"/>
        <end position="64"/>
    </location>
</feature>
<protein>
    <submittedName>
        <fullName evidence="2">Uncharacterized protein</fullName>
    </submittedName>
</protein>
<evidence type="ECO:0000313" key="3">
    <source>
        <dbReference type="Proteomes" id="UP001597178"/>
    </source>
</evidence>
<evidence type="ECO:0000313" key="2">
    <source>
        <dbReference type="EMBL" id="MFD1363630.1"/>
    </source>
</evidence>
<dbReference type="RefSeq" id="WP_382402874.1">
    <property type="nucleotide sequence ID" value="NZ_JBHTNH010000060.1"/>
</dbReference>
<organism evidence="2 3">
    <name type="scientific">Lentibacillus salinarum</name>
    <dbReference type="NCBI Taxonomy" id="446820"/>
    <lineage>
        <taxon>Bacteria</taxon>
        <taxon>Bacillati</taxon>
        <taxon>Bacillota</taxon>
        <taxon>Bacilli</taxon>
        <taxon>Bacillales</taxon>
        <taxon>Bacillaceae</taxon>
        <taxon>Lentibacillus</taxon>
    </lineage>
</organism>
<name>A0ABW3ZYX4_9BACI</name>
<gene>
    <name evidence="2" type="ORF">ACFQ4A_18655</name>
</gene>
<keyword evidence="3" id="KW-1185">Reference proteome</keyword>
<dbReference type="EMBL" id="JBHTNH010000060">
    <property type="protein sequence ID" value="MFD1363630.1"/>
    <property type="molecule type" value="Genomic_DNA"/>
</dbReference>
<proteinExistence type="predicted"/>
<reference evidence="3" key="1">
    <citation type="journal article" date="2019" name="Int. J. Syst. Evol. Microbiol.">
        <title>The Global Catalogue of Microorganisms (GCM) 10K type strain sequencing project: providing services to taxonomists for standard genome sequencing and annotation.</title>
        <authorList>
            <consortium name="The Broad Institute Genomics Platform"/>
            <consortium name="The Broad Institute Genome Sequencing Center for Infectious Disease"/>
            <person name="Wu L."/>
            <person name="Ma J."/>
        </authorList>
    </citation>
    <scope>NUCLEOTIDE SEQUENCE [LARGE SCALE GENOMIC DNA]</scope>
    <source>
        <strain evidence="3">CCUG 54822</strain>
    </source>
</reference>
<feature type="transmembrane region" description="Helical" evidence="1">
    <location>
        <begin position="13"/>
        <end position="32"/>
    </location>
</feature>
<evidence type="ECO:0000256" key="1">
    <source>
        <dbReference type="SAM" id="Phobius"/>
    </source>
</evidence>
<keyword evidence="1" id="KW-0472">Membrane</keyword>
<accession>A0ABW3ZYX4</accession>
<keyword evidence="1" id="KW-0812">Transmembrane</keyword>
<sequence length="73" mass="7734">MALNILNKTSGNIGTYISPLIIAALLFVNLYMIINHKSIVTTSVAMVSAALLVLLLSLSIKSIFDNGETPGSK</sequence>
<comment type="caution">
    <text evidence="2">The sequence shown here is derived from an EMBL/GenBank/DDBJ whole genome shotgun (WGS) entry which is preliminary data.</text>
</comment>
<dbReference type="Proteomes" id="UP001597178">
    <property type="component" value="Unassembled WGS sequence"/>
</dbReference>